<dbReference type="AlphaFoldDB" id="A0ABD2C0R9"/>
<gene>
    <name evidence="1" type="ORF">V1477_011991</name>
</gene>
<accession>A0ABD2C0R9</accession>
<protein>
    <submittedName>
        <fullName evidence="1">Uncharacterized protein</fullName>
    </submittedName>
</protein>
<evidence type="ECO:0000313" key="1">
    <source>
        <dbReference type="EMBL" id="KAL2738632.1"/>
    </source>
</evidence>
<name>A0ABD2C0R9_VESMC</name>
<evidence type="ECO:0000313" key="2">
    <source>
        <dbReference type="Proteomes" id="UP001607303"/>
    </source>
</evidence>
<keyword evidence="2" id="KW-1185">Reference proteome</keyword>
<organism evidence="1 2">
    <name type="scientific">Vespula maculifrons</name>
    <name type="common">Eastern yellow jacket</name>
    <name type="synonym">Wasp</name>
    <dbReference type="NCBI Taxonomy" id="7453"/>
    <lineage>
        <taxon>Eukaryota</taxon>
        <taxon>Metazoa</taxon>
        <taxon>Ecdysozoa</taxon>
        <taxon>Arthropoda</taxon>
        <taxon>Hexapoda</taxon>
        <taxon>Insecta</taxon>
        <taxon>Pterygota</taxon>
        <taxon>Neoptera</taxon>
        <taxon>Endopterygota</taxon>
        <taxon>Hymenoptera</taxon>
        <taxon>Apocrita</taxon>
        <taxon>Aculeata</taxon>
        <taxon>Vespoidea</taxon>
        <taxon>Vespidae</taxon>
        <taxon>Vespinae</taxon>
        <taxon>Vespula</taxon>
    </lineage>
</organism>
<comment type="caution">
    <text evidence="1">The sequence shown here is derived from an EMBL/GenBank/DDBJ whole genome shotgun (WGS) entry which is preliminary data.</text>
</comment>
<dbReference type="Proteomes" id="UP001607303">
    <property type="component" value="Unassembled WGS sequence"/>
</dbReference>
<sequence length="125" mass="14122">MWPAVMTNGKGAGDGGHRATAWHDAFFANGLGAIHPLPDHTAPEITPIFSSYFPPITLDIVSICRIYEEERSFEDERREESGITIAGIGKWVKEEKEVEEEKEEERSVAKLRRVVPNSFVSMEYK</sequence>
<reference evidence="1 2" key="1">
    <citation type="journal article" date="2024" name="Ann. Entomol. Soc. Am.">
        <title>Genomic analyses of the southern and eastern yellowjacket wasps (Hymenoptera: Vespidae) reveal evolutionary signatures of social life.</title>
        <authorList>
            <person name="Catto M.A."/>
            <person name="Caine P.B."/>
            <person name="Orr S.E."/>
            <person name="Hunt B.G."/>
            <person name="Goodisman M.A.D."/>
        </authorList>
    </citation>
    <scope>NUCLEOTIDE SEQUENCE [LARGE SCALE GENOMIC DNA]</scope>
    <source>
        <strain evidence="1">232</strain>
        <tissue evidence="1">Head and thorax</tissue>
    </source>
</reference>
<dbReference type="EMBL" id="JAYRBN010000063">
    <property type="protein sequence ID" value="KAL2738632.1"/>
    <property type="molecule type" value="Genomic_DNA"/>
</dbReference>
<proteinExistence type="predicted"/>